<dbReference type="InterPro" id="IPR058042">
    <property type="entry name" value="CAMSAP_N"/>
</dbReference>
<dbReference type="Pfam" id="PF25532">
    <property type="entry name" value="CH_CAMSAP2_N"/>
    <property type="match status" value="1"/>
</dbReference>
<dbReference type="PANTHER" id="PTHR21595:SF0">
    <property type="entry name" value="PATRONIN"/>
    <property type="match status" value="1"/>
</dbReference>
<dbReference type="InterPro" id="IPR038209">
    <property type="entry name" value="CKK_dom_sf"/>
</dbReference>
<evidence type="ECO:0000256" key="1">
    <source>
        <dbReference type="PROSITE-ProRule" id="PRU00841"/>
    </source>
</evidence>
<dbReference type="Pfam" id="PF08683">
    <property type="entry name" value="CAMSAP_CKK"/>
    <property type="match status" value="1"/>
</dbReference>
<gene>
    <name evidence="5" type="primary">LOC102806652</name>
</gene>
<reference evidence="5" key="1">
    <citation type="submission" date="2025-08" db="UniProtKB">
        <authorList>
            <consortium name="RefSeq"/>
        </authorList>
    </citation>
    <scope>IDENTIFICATION</scope>
    <source>
        <tissue evidence="5">Testes</tissue>
    </source>
</reference>
<dbReference type="InterPro" id="IPR032940">
    <property type="entry name" value="CAMSAP"/>
</dbReference>
<comment type="similarity">
    <text evidence="1">Belongs to the CAMSAP1 family.</text>
</comment>
<proteinExistence type="inferred from homology"/>
<protein>
    <submittedName>
        <fullName evidence="5">Calmodulin-regulated spectrin-associated protein 1-like</fullName>
    </submittedName>
</protein>
<evidence type="ECO:0000313" key="4">
    <source>
        <dbReference type="Proteomes" id="UP000694865"/>
    </source>
</evidence>
<evidence type="ECO:0000256" key="2">
    <source>
        <dbReference type="SAM" id="MobiDB-lite"/>
    </source>
</evidence>
<dbReference type="PANTHER" id="PTHR21595">
    <property type="entry name" value="PATRONIN"/>
    <property type="match status" value="1"/>
</dbReference>
<dbReference type="SMART" id="SM01051">
    <property type="entry name" value="CAMSAP_CKK"/>
    <property type="match status" value="1"/>
</dbReference>
<sequence>MTQMIQELGKLSSSDEVPEITPLDQFDVFKSKVNASIYWLIYKAYPYSEIPEEFNNLFYTDSQGEAHLKPLVINQLVSAELYCKACSNIFRNTEYQWQGHWSVIQILSRNGIYVVDKNEEAVTEGMLVQASPFKLTVSCQRISLKLSLLKRLSSQLGKTVTVGKSGIPKKLETSLPQPSTPPQLPQVAPSSSSSSSSTITAITCGDQAENVNVFAEYSGPKLFVKPATKSNRHLITNAITHCVLAGHVNKDMKDRVLQEIAKADAHHFLILFRNSGLQFRSLYSYLPESEEIIKIYGTGPRQVSSDMVEKIFKYNSGGKHFVAIPSKTMSVSVDAFVIYNHLWQHKKTGVAKRPQHPH</sequence>
<keyword evidence="4" id="KW-1185">Reference proteome</keyword>
<accession>A0ABM0LYP8</accession>
<organism evidence="4 5">
    <name type="scientific">Saccoglossus kowalevskii</name>
    <name type="common">Acorn worm</name>
    <dbReference type="NCBI Taxonomy" id="10224"/>
    <lineage>
        <taxon>Eukaryota</taxon>
        <taxon>Metazoa</taxon>
        <taxon>Hemichordata</taxon>
        <taxon>Enteropneusta</taxon>
        <taxon>Harrimaniidae</taxon>
        <taxon>Saccoglossus</taxon>
    </lineage>
</organism>
<dbReference type="Gene3D" id="3.10.20.360">
    <property type="entry name" value="CKK domain"/>
    <property type="match status" value="1"/>
</dbReference>
<name>A0ABM0LYP8_SACKO</name>
<dbReference type="GeneID" id="102806652"/>
<dbReference type="InterPro" id="IPR011033">
    <property type="entry name" value="PRC_barrel-like_sf"/>
</dbReference>
<feature type="region of interest" description="Disordered" evidence="2">
    <location>
        <begin position="167"/>
        <end position="199"/>
    </location>
</feature>
<evidence type="ECO:0000313" key="5">
    <source>
        <dbReference type="RefSeq" id="XP_006812889.1"/>
    </source>
</evidence>
<comment type="domain">
    <text evidence="1">The CKK domain binds microtubules.</text>
</comment>
<dbReference type="PROSITE" id="PS51508">
    <property type="entry name" value="CKK"/>
    <property type="match status" value="1"/>
</dbReference>
<dbReference type="RefSeq" id="XP_006812889.1">
    <property type="nucleotide sequence ID" value="XM_006812826.1"/>
</dbReference>
<dbReference type="Proteomes" id="UP000694865">
    <property type="component" value="Unplaced"/>
</dbReference>
<feature type="domain" description="CKK" evidence="3">
    <location>
        <begin position="219"/>
        <end position="353"/>
    </location>
</feature>
<dbReference type="SUPFAM" id="SSF50346">
    <property type="entry name" value="PRC-barrel domain"/>
    <property type="match status" value="1"/>
</dbReference>
<dbReference type="InterPro" id="IPR014797">
    <property type="entry name" value="CKK_CAMSAP"/>
</dbReference>
<evidence type="ECO:0000259" key="3">
    <source>
        <dbReference type="PROSITE" id="PS51508"/>
    </source>
</evidence>
<keyword evidence="1" id="KW-0493">Microtubule</keyword>